<proteinExistence type="predicted"/>
<dbReference type="InterPro" id="IPR007361">
    <property type="entry name" value="DUF427"/>
</dbReference>
<name>A0ABW7XF56_9MICO</name>
<dbReference type="EMBL" id="JBIRYI010000002">
    <property type="protein sequence ID" value="MFI2486122.1"/>
    <property type="molecule type" value="Genomic_DNA"/>
</dbReference>
<gene>
    <name evidence="2" type="ORF">ACH47X_04400</name>
</gene>
<dbReference type="RefSeq" id="WP_397401775.1">
    <property type="nucleotide sequence ID" value="NZ_JBIRYI010000002.1"/>
</dbReference>
<keyword evidence="3" id="KW-1185">Reference proteome</keyword>
<evidence type="ECO:0000259" key="1">
    <source>
        <dbReference type="Pfam" id="PF04248"/>
    </source>
</evidence>
<organism evidence="2 3">
    <name type="scientific">Promicromonospora kroppenstedtii</name>
    <dbReference type="NCBI Taxonomy" id="440482"/>
    <lineage>
        <taxon>Bacteria</taxon>
        <taxon>Bacillati</taxon>
        <taxon>Actinomycetota</taxon>
        <taxon>Actinomycetes</taxon>
        <taxon>Micrococcales</taxon>
        <taxon>Promicromonosporaceae</taxon>
        <taxon>Promicromonospora</taxon>
    </lineage>
</organism>
<dbReference type="Pfam" id="PF04248">
    <property type="entry name" value="NTP_transf_9"/>
    <property type="match status" value="2"/>
</dbReference>
<feature type="domain" description="DUF427" evidence="1">
    <location>
        <begin position="37"/>
        <end position="116"/>
    </location>
</feature>
<protein>
    <submittedName>
        <fullName evidence="2">DUF427 domain-containing protein</fullName>
    </submittedName>
</protein>
<dbReference type="Gene3D" id="2.170.150.40">
    <property type="entry name" value="Domain of unknown function (DUF427)"/>
    <property type="match status" value="2"/>
</dbReference>
<dbReference type="InterPro" id="IPR038694">
    <property type="entry name" value="DUF427_sf"/>
</dbReference>
<comment type="caution">
    <text evidence="2">The sequence shown here is derived from an EMBL/GenBank/DDBJ whole genome shotgun (WGS) entry which is preliminary data.</text>
</comment>
<evidence type="ECO:0000313" key="2">
    <source>
        <dbReference type="EMBL" id="MFI2486122.1"/>
    </source>
</evidence>
<sequence>MSDIAEQETAGAPVLPEAAGHRAVTVPGTVEAGSARIRAYSAGVLVADADPPLLVWEHSYYPQYFFAPDALWAGLRPAGPGPRSRSLGVCELFDVVVGDTVLTGAARRYPEAPAEVVRDAVTLDWAALDTWLAEEEVIHTHARDPYVRVDAMPSGRHVRVVVGGEVVAESRRPVVLVQTGQPPRYYLPRADVRMDLLRPTGTVSFCAYKGTAAYWSVAAGGTVLRDVAWGYDTPLREGLRIAGMVCFWPEKNADLEVYVDGDPAEPVRRG</sequence>
<dbReference type="PANTHER" id="PTHR34310:SF9">
    <property type="entry name" value="BLR5716 PROTEIN"/>
    <property type="match status" value="1"/>
</dbReference>
<feature type="domain" description="DUF427" evidence="1">
    <location>
        <begin position="158"/>
        <end position="250"/>
    </location>
</feature>
<reference evidence="2 3" key="1">
    <citation type="submission" date="2024-10" db="EMBL/GenBank/DDBJ databases">
        <title>The Natural Products Discovery Center: Release of the First 8490 Sequenced Strains for Exploring Actinobacteria Biosynthetic Diversity.</title>
        <authorList>
            <person name="Kalkreuter E."/>
            <person name="Kautsar S.A."/>
            <person name="Yang D."/>
            <person name="Bader C.D."/>
            <person name="Teijaro C.N."/>
            <person name="Fluegel L."/>
            <person name="Davis C.M."/>
            <person name="Simpson J.R."/>
            <person name="Lauterbach L."/>
            <person name="Steele A.D."/>
            <person name="Gui C."/>
            <person name="Meng S."/>
            <person name="Li G."/>
            <person name="Viehrig K."/>
            <person name="Ye F."/>
            <person name="Su P."/>
            <person name="Kiefer A.F."/>
            <person name="Nichols A."/>
            <person name="Cepeda A.J."/>
            <person name="Yan W."/>
            <person name="Fan B."/>
            <person name="Jiang Y."/>
            <person name="Adhikari A."/>
            <person name="Zheng C.-J."/>
            <person name="Schuster L."/>
            <person name="Cowan T.M."/>
            <person name="Smanski M.J."/>
            <person name="Chevrette M.G."/>
            <person name="De Carvalho L.P.S."/>
            <person name="Shen B."/>
        </authorList>
    </citation>
    <scope>NUCLEOTIDE SEQUENCE [LARGE SCALE GENOMIC DNA]</scope>
    <source>
        <strain evidence="2 3">NPDC019481</strain>
    </source>
</reference>
<dbReference type="Proteomes" id="UP001611580">
    <property type="component" value="Unassembled WGS sequence"/>
</dbReference>
<accession>A0ABW7XF56</accession>
<dbReference type="PANTHER" id="PTHR34310">
    <property type="entry name" value="DUF427 DOMAIN PROTEIN (AFU_ORTHOLOGUE AFUA_3G02220)"/>
    <property type="match status" value="1"/>
</dbReference>
<evidence type="ECO:0000313" key="3">
    <source>
        <dbReference type="Proteomes" id="UP001611580"/>
    </source>
</evidence>